<dbReference type="InterPro" id="IPR006674">
    <property type="entry name" value="HD_domain"/>
</dbReference>
<dbReference type="Pfam" id="PF01966">
    <property type="entry name" value="HD"/>
    <property type="match status" value="1"/>
</dbReference>
<dbReference type="EMBL" id="JACIET010000002">
    <property type="protein sequence ID" value="MBB4013591.1"/>
    <property type="molecule type" value="Genomic_DNA"/>
</dbReference>
<dbReference type="PROSITE" id="PS51831">
    <property type="entry name" value="HD"/>
    <property type="match status" value="1"/>
</dbReference>
<dbReference type="AlphaFoldDB" id="A0A840BJ67"/>
<dbReference type="CDD" id="cd00077">
    <property type="entry name" value="HDc"/>
    <property type="match status" value="2"/>
</dbReference>
<dbReference type="InterPro" id="IPR003607">
    <property type="entry name" value="HD/PDEase_dom"/>
</dbReference>
<dbReference type="Pfam" id="PF13487">
    <property type="entry name" value="HD_5"/>
    <property type="match status" value="1"/>
</dbReference>
<evidence type="ECO:0000313" key="4">
    <source>
        <dbReference type="Proteomes" id="UP000561045"/>
    </source>
</evidence>
<organism evidence="3 4">
    <name type="scientific">Niveibacterium umoris</name>
    <dbReference type="NCBI Taxonomy" id="1193620"/>
    <lineage>
        <taxon>Bacteria</taxon>
        <taxon>Pseudomonadati</taxon>
        <taxon>Pseudomonadota</taxon>
        <taxon>Betaproteobacteria</taxon>
        <taxon>Rhodocyclales</taxon>
        <taxon>Rhodocyclaceae</taxon>
        <taxon>Niveibacterium</taxon>
    </lineage>
</organism>
<reference evidence="3 4" key="1">
    <citation type="submission" date="2020-08" db="EMBL/GenBank/DDBJ databases">
        <title>Genomic Encyclopedia of Type Strains, Phase IV (KMG-IV): sequencing the most valuable type-strain genomes for metagenomic binning, comparative biology and taxonomic classification.</title>
        <authorList>
            <person name="Goeker M."/>
        </authorList>
    </citation>
    <scope>NUCLEOTIDE SEQUENCE [LARGE SCALE GENOMIC DNA]</scope>
    <source>
        <strain evidence="3 4">DSM 106739</strain>
    </source>
</reference>
<dbReference type="Proteomes" id="UP000561045">
    <property type="component" value="Unassembled WGS sequence"/>
</dbReference>
<dbReference type="RefSeq" id="WP_183635464.1">
    <property type="nucleotide sequence ID" value="NZ_BAABLE010000005.1"/>
</dbReference>
<sequence>MQVMLADMVFALSEAVDLVGVDDDLHGRRVAVMAAECARELGYDTAHRWRLLHAGMLHDCGVSSTRVHANLVNEFDWHGAQAHCVLGEALLASIPVLADLAPIVRWHHTHWSAMPPGLDPDVARDANLIYLVDRVDALTAPSYGAPDYLLAKEASRQRIAAASGREFCPALVDAFLAVSRREAFWLTLERRHLTRYLNHAAAESLQGELDLAGMLALARAFSQIVDAKSPFTAEHSLGVARLALHLAQRAGLDQPTCARIEIAALLHDIGKLRVPDEVLEKPGPLDPQQRASMLCHSFETYQILSAIRGFDDIALWASCHHEKLDGSGYPFHFEAGEIPLPARIIAVADIAQALVQNRPYRGSMPDDAVMAHLQKLVANGLLDGEVVGLLDADCAASLAIARGAAASALH</sequence>
<gene>
    <name evidence="3" type="ORF">GGR36_002937</name>
</gene>
<comment type="caution">
    <text evidence="3">The sequence shown here is derived from an EMBL/GenBank/DDBJ whole genome shotgun (WGS) entry which is preliminary data.</text>
</comment>
<dbReference type="GO" id="GO:0008081">
    <property type="term" value="F:phosphoric diester hydrolase activity"/>
    <property type="evidence" value="ECO:0007669"/>
    <property type="project" value="UniProtKB-ARBA"/>
</dbReference>
<dbReference type="SMART" id="SM00471">
    <property type="entry name" value="HDc"/>
    <property type="match status" value="2"/>
</dbReference>
<dbReference type="PROSITE" id="PS51832">
    <property type="entry name" value="HD_GYP"/>
    <property type="match status" value="1"/>
</dbReference>
<evidence type="ECO:0000259" key="1">
    <source>
        <dbReference type="PROSITE" id="PS51831"/>
    </source>
</evidence>
<dbReference type="PANTHER" id="PTHR43155">
    <property type="entry name" value="CYCLIC DI-GMP PHOSPHODIESTERASE PA4108-RELATED"/>
    <property type="match status" value="1"/>
</dbReference>
<accession>A0A840BJ67</accession>
<dbReference type="InterPro" id="IPR037522">
    <property type="entry name" value="HD_GYP_dom"/>
</dbReference>
<protein>
    <submittedName>
        <fullName evidence="3">HD-GYP domain-containing protein (C-di-GMP phosphodiesterase class II)</fullName>
    </submittedName>
</protein>
<keyword evidence="4" id="KW-1185">Reference proteome</keyword>
<dbReference type="SUPFAM" id="SSF109604">
    <property type="entry name" value="HD-domain/PDEase-like"/>
    <property type="match status" value="2"/>
</dbReference>
<proteinExistence type="predicted"/>
<dbReference type="Gene3D" id="1.10.3210.10">
    <property type="entry name" value="Hypothetical protein af1432"/>
    <property type="match status" value="2"/>
</dbReference>
<feature type="domain" description="HD-GYP" evidence="2">
    <location>
        <begin position="210"/>
        <end position="406"/>
    </location>
</feature>
<evidence type="ECO:0000259" key="2">
    <source>
        <dbReference type="PROSITE" id="PS51832"/>
    </source>
</evidence>
<dbReference type="PANTHER" id="PTHR43155:SF1">
    <property type="entry name" value="3'3'-CGAMP-SPECIFIC PHOSPHODIESTERASE 1"/>
    <property type="match status" value="1"/>
</dbReference>
<feature type="domain" description="HD" evidence="1">
    <location>
        <begin position="232"/>
        <end position="354"/>
    </location>
</feature>
<name>A0A840BJ67_9RHOO</name>
<evidence type="ECO:0000313" key="3">
    <source>
        <dbReference type="EMBL" id="MBB4013591.1"/>
    </source>
</evidence>